<dbReference type="InterPro" id="IPR027417">
    <property type="entry name" value="P-loop_NTPase"/>
</dbReference>
<dbReference type="InterPro" id="IPR003439">
    <property type="entry name" value="ABC_transporter-like_ATP-bd"/>
</dbReference>
<evidence type="ECO:0000256" key="5">
    <source>
        <dbReference type="ARBA" id="ARBA00022989"/>
    </source>
</evidence>
<feature type="transmembrane region" description="Helical" evidence="7">
    <location>
        <begin position="262"/>
        <end position="282"/>
    </location>
</feature>
<feature type="transmembrane region" description="Helical" evidence="7">
    <location>
        <begin position="12"/>
        <end position="34"/>
    </location>
</feature>
<dbReference type="InterPro" id="IPR011527">
    <property type="entry name" value="ABC1_TM_dom"/>
</dbReference>
<dbReference type="EMBL" id="JAADJO010000007">
    <property type="protein sequence ID" value="NDJ73767.1"/>
    <property type="molecule type" value="Genomic_DNA"/>
</dbReference>
<accession>A0A6B2FUB7</accession>
<keyword evidence="3" id="KW-0547">Nucleotide-binding</keyword>
<dbReference type="SMART" id="SM00382">
    <property type="entry name" value="AAA"/>
    <property type="match status" value="1"/>
</dbReference>
<feature type="transmembrane region" description="Helical" evidence="7">
    <location>
        <begin position="46"/>
        <end position="75"/>
    </location>
</feature>
<evidence type="ECO:0000256" key="2">
    <source>
        <dbReference type="ARBA" id="ARBA00022692"/>
    </source>
</evidence>
<evidence type="ECO:0000256" key="7">
    <source>
        <dbReference type="SAM" id="Phobius"/>
    </source>
</evidence>
<proteinExistence type="predicted"/>
<keyword evidence="4 10" id="KW-0067">ATP-binding</keyword>
<dbReference type="InterPro" id="IPR039421">
    <property type="entry name" value="Type_1_exporter"/>
</dbReference>
<dbReference type="PROSITE" id="PS50893">
    <property type="entry name" value="ABC_TRANSPORTER_2"/>
    <property type="match status" value="1"/>
</dbReference>
<keyword evidence="2 7" id="KW-0812">Transmembrane</keyword>
<dbReference type="Pfam" id="PF00664">
    <property type="entry name" value="ABC_membrane"/>
    <property type="match status" value="1"/>
</dbReference>
<comment type="subcellular location">
    <subcellularLocation>
        <location evidence="1">Cell membrane</location>
        <topology evidence="1">Multi-pass membrane protein</topology>
    </subcellularLocation>
</comment>
<dbReference type="AlphaFoldDB" id="A0A6B2FUB7"/>
<sequence length="528" mass="59263">MSFQKLIKTNLLLFIVIIVLEILFAAGSATSSYIVQFAYNQLVKNILLGFLLIIASSVFLSFVSYILSSLATYLFSKQTQKYIHSIRHKLISKYYHDKATKVAEMENELNSNLQVLTKNYADQSLSIIQSVFLLVTSISSLLLMNWMLTLLAIILSVITLYIPRFTRQKASNATQKVVSRNSKYLLAIEEWFNGLEELRKYTAFNKLDLVMQKVSQNLETSFVKRKKVISVADFLNGCANSFSQIAITLLAAILFFNHQVTFGVIIAAGNFSSMILNCLLTITTSLTRIQSVQGLNKQIIESQKLVSSHKEINTDEIYSISTHNLSISFKNGETIYFPDIHIERGEKVLLSGDSGTGKSTLFKLILNKLQPTNGQVIFEDKYGKEVSPDYAEIGYIPQDGKLFPTSIINNIIMFDNKLKKLVKKAVENNDLSKDIASMPNGLETEIDLDTNNFSGGQKQKIILARNEIHNFSIILADEATSAIDSKSSYRILKNLVSSNKTVIVVAHNLTPAIEKLFSRKISLVNNKR</sequence>
<gene>
    <name evidence="10" type="ORF">GWG61_04490</name>
</gene>
<dbReference type="GO" id="GO:0005524">
    <property type="term" value="F:ATP binding"/>
    <property type="evidence" value="ECO:0007669"/>
    <property type="project" value="UniProtKB-KW"/>
</dbReference>
<dbReference type="GO" id="GO:0034040">
    <property type="term" value="F:ATPase-coupled lipid transmembrane transporter activity"/>
    <property type="evidence" value="ECO:0007669"/>
    <property type="project" value="TreeGrafter"/>
</dbReference>
<dbReference type="Pfam" id="PF00005">
    <property type="entry name" value="ABC_tran"/>
    <property type="match status" value="1"/>
</dbReference>
<dbReference type="GO" id="GO:0140359">
    <property type="term" value="F:ABC-type transporter activity"/>
    <property type="evidence" value="ECO:0007669"/>
    <property type="project" value="InterPro"/>
</dbReference>
<name>A0A6B2FUB7_9LACO</name>
<evidence type="ECO:0000256" key="1">
    <source>
        <dbReference type="ARBA" id="ARBA00004651"/>
    </source>
</evidence>
<keyword evidence="6 7" id="KW-0472">Membrane</keyword>
<dbReference type="InterPro" id="IPR036640">
    <property type="entry name" value="ABC1_TM_sf"/>
</dbReference>
<evidence type="ECO:0000256" key="3">
    <source>
        <dbReference type="ARBA" id="ARBA00022741"/>
    </source>
</evidence>
<dbReference type="GO" id="GO:0005886">
    <property type="term" value="C:plasma membrane"/>
    <property type="evidence" value="ECO:0007669"/>
    <property type="project" value="UniProtKB-SubCell"/>
</dbReference>
<evidence type="ECO:0000256" key="4">
    <source>
        <dbReference type="ARBA" id="ARBA00022840"/>
    </source>
</evidence>
<feature type="domain" description="ABC transporter" evidence="8">
    <location>
        <begin position="320"/>
        <end position="525"/>
    </location>
</feature>
<evidence type="ECO:0000259" key="8">
    <source>
        <dbReference type="PROSITE" id="PS50893"/>
    </source>
</evidence>
<feature type="transmembrane region" description="Helical" evidence="7">
    <location>
        <begin position="144"/>
        <end position="162"/>
    </location>
</feature>
<dbReference type="Gene3D" id="3.40.50.300">
    <property type="entry name" value="P-loop containing nucleotide triphosphate hydrolases"/>
    <property type="match status" value="1"/>
</dbReference>
<dbReference type="PANTHER" id="PTHR24221:SF654">
    <property type="entry name" value="ATP-BINDING CASSETTE SUB-FAMILY B MEMBER 6"/>
    <property type="match status" value="1"/>
</dbReference>
<protein>
    <submittedName>
        <fullName evidence="10">ABC transporter ATP-binding protein</fullName>
    </submittedName>
</protein>
<dbReference type="Gene3D" id="1.20.1560.10">
    <property type="entry name" value="ABC transporter type 1, transmembrane domain"/>
    <property type="match status" value="1"/>
</dbReference>
<dbReference type="InterPro" id="IPR025662">
    <property type="entry name" value="Sigma_54_int_dom_ATP-bd_1"/>
</dbReference>
<reference evidence="10" key="1">
    <citation type="submission" date="2020-01" db="EMBL/GenBank/DDBJ databases">
        <title>Vaginal microbiome of pregnant Indian women: Insights into the genome of dominants Lactobacillus species.</title>
        <authorList>
            <person name="Das B."/>
            <person name="Mehta O."/>
            <person name="Ghosh T.S."/>
            <person name="Kothidar A."/>
            <person name="Gowtham M.R."/>
            <person name="Mitra R."/>
            <person name="Kshetrapal P."/>
            <person name="Wadhwa N."/>
            <person name="Thiruvengadam R."/>
            <person name="Nair G.B."/>
            <person name="Bhatnagar S."/>
            <person name="Das B."/>
        </authorList>
    </citation>
    <scope>NUCLEOTIDE SEQUENCE</scope>
    <source>
        <strain evidence="10">Indica</strain>
    </source>
</reference>
<dbReference type="PROSITE" id="PS50929">
    <property type="entry name" value="ABC_TM1F"/>
    <property type="match status" value="1"/>
</dbReference>
<dbReference type="PROSITE" id="PS00675">
    <property type="entry name" value="SIGMA54_INTERACT_1"/>
    <property type="match status" value="1"/>
</dbReference>
<keyword evidence="5 7" id="KW-1133">Transmembrane helix</keyword>
<dbReference type="PANTHER" id="PTHR24221">
    <property type="entry name" value="ATP-BINDING CASSETTE SUB-FAMILY B"/>
    <property type="match status" value="1"/>
</dbReference>
<evidence type="ECO:0000259" key="9">
    <source>
        <dbReference type="PROSITE" id="PS50929"/>
    </source>
</evidence>
<feature type="transmembrane region" description="Helical" evidence="7">
    <location>
        <begin position="234"/>
        <end position="256"/>
    </location>
</feature>
<dbReference type="GO" id="GO:0016887">
    <property type="term" value="F:ATP hydrolysis activity"/>
    <property type="evidence" value="ECO:0007669"/>
    <property type="project" value="InterPro"/>
</dbReference>
<dbReference type="RefSeq" id="WP_162013974.1">
    <property type="nucleotide sequence ID" value="NZ_CAZZQF010000001.1"/>
</dbReference>
<dbReference type="SUPFAM" id="SSF52540">
    <property type="entry name" value="P-loop containing nucleoside triphosphate hydrolases"/>
    <property type="match status" value="1"/>
</dbReference>
<dbReference type="SUPFAM" id="SSF90123">
    <property type="entry name" value="ABC transporter transmembrane region"/>
    <property type="match status" value="1"/>
</dbReference>
<feature type="domain" description="ABC transmembrane type-1" evidence="9">
    <location>
        <begin position="15"/>
        <end position="291"/>
    </location>
</feature>
<evidence type="ECO:0000256" key="6">
    <source>
        <dbReference type="ARBA" id="ARBA00023136"/>
    </source>
</evidence>
<evidence type="ECO:0000313" key="10">
    <source>
        <dbReference type="EMBL" id="NDJ73767.1"/>
    </source>
</evidence>
<comment type="caution">
    <text evidence="10">The sequence shown here is derived from an EMBL/GenBank/DDBJ whole genome shotgun (WGS) entry which is preliminary data.</text>
</comment>
<dbReference type="InterPro" id="IPR003593">
    <property type="entry name" value="AAA+_ATPase"/>
</dbReference>
<organism evidence="10">
    <name type="scientific">Lactobacillus paragasseri</name>
    <dbReference type="NCBI Taxonomy" id="2107999"/>
    <lineage>
        <taxon>Bacteria</taxon>
        <taxon>Bacillati</taxon>
        <taxon>Bacillota</taxon>
        <taxon>Bacilli</taxon>
        <taxon>Lactobacillales</taxon>
        <taxon>Lactobacillaceae</taxon>
        <taxon>Lactobacillus</taxon>
    </lineage>
</organism>